<gene>
    <name evidence="1" type="ORF">HNR60_000335</name>
</gene>
<dbReference type="EMBL" id="JACHIH010000001">
    <property type="protein sequence ID" value="MBB5045606.1"/>
    <property type="molecule type" value="Genomic_DNA"/>
</dbReference>
<protein>
    <submittedName>
        <fullName evidence="1">Uncharacterized protein</fullName>
    </submittedName>
</protein>
<reference evidence="1 2" key="1">
    <citation type="submission" date="2020-08" db="EMBL/GenBank/DDBJ databases">
        <title>Genomic Encyclopedia of Type Strains, Phase IV (KMG-IV): sequencing the most valuable type-strain genomes for metagenomic binning, comparative biology and taxonomic classification.</title>
        <authorList>
            <person name="Goeker M."/>
        </authorList>
    </citation>
    <scope>NUCLEOTIDE SEQUENCE [LARGE SCALE GENOMIC DNA]</scope>
    <source>
        <strain evidence="1 2">DSM 12706</strain>
    </source>
</reference>
<dbReference type="RefSeq" id="WP_184253554.1">
    <property type="nucleotide sequence ID" value="NZ_JACHIH010000001.1"/>
</dbReference>
<proteinExistence type="predicted"/>
<dbReference type="Proteomes" id="UP000542353">
    <property type="component" value="Unassembled WGS sequence"/>
</dbReference>
<name>A0A7W8DY81_9BRAD</name>
<organism evidence="1 2">
    <name type="scientific">Rhodopseudomonas rhenobacensis</name>
    <dbReference type="NCBI Taxonomy" id="87461"/>
    <lineage>
        <taxon>Bacteria</taxon>
        <taxon>Pseudomonadati</taxon>
        <taxon>Pseudomonadota</taxon>
        <taxon>Alphaproteobacteria</taxon>
        <taxon>Hyphomicrobiales</taxon>
        <taxon>Nitrobacteraceae</taxon>
        <taxon>Rhodopseudomonas</taxon>
    </lineage>
</organism>
<evidence type="ECO:0000313" key="2">
    <source>
        <dbReference type="Proteomes" id="UP000542353"/>
    </source>
</evidence>
<evidence type="ECO:0000313" key="1">
    <source>
        <dbReference type="EMBL" id="MBB5045606.1"/>
    </source>
</evidence>
<dbReference type="AlphaFoldDB" id="A0A7W8DY81"/>
<sequence>MSQDFHEITREVRAIPARRAGLSACFPKKSTATAGYASPASTARTALRDGLSLNLPPRPVRMILPFEPGASMSLRIRTLSATLLLAVAWSWPAQAEGIDTEHLFGFL</sequence>
<comment type="caution">
    <text evidence="1">The sequence shown here is derived from an EMBL/GenBank/DDBJ whole genome shotgun (WGS) entry which is preliminary data.</text>
</comment>
<keyword evidence="2" id="KW-1185">Reference proteome</keyword>
<accession>A0A7W8DY81</accession>